<gene>
    <name evidence="3" type="primary">Dmoj\GI10810</name>
    <name evidence="3" type="ORF">Dmoj_GI10810</name>
</gene>
<dbReference type="Proteomes" id="UP000009192">
    <property type="component" value="Unassembled WGS sequence"/>
</dbReference>
<evidence type="ECO:0000256" key="1">
    <source>
        <dbReference type="SAM" id="MobiDB-lite"/>
    </source>
</evidence>
<evidence type="ECO:0000256" key="2">
    <source>
        <dbReference type="SAM" id="SignalP"/>
    </source>
</evidence>
<dbReference type="AlphaFoldDB" id="B4KC58"/>
<protein>
    <submittedName>
        <fullName evidence="3">Uncharacterized protein</fullName>
    </submittedName>
</protein>
<evidence type="ECO:0000313" key="3">
    <source>
        <dbReference type="EMBL" id="EDW16931.2"/>
    </source>
</evidence>
<dbReference type="HOGENOM" id="CLU_199277_0_0_1"/>
<feature type="chain" id="PRO_5006456415" evidence="2">
    <location>
        <begin position="49"/>
        <end position="98"/>
    </location>
</feature>
<dbReference type="InParanoid" id="B4KC58"/>
<accession>B4KC58</accession>
<keyword evidence="2" id="KW-0732">Signal</keyword>
<dbReference type="EMBL" id="CH933806">
    <property type="protein sequence ID" value="EDW16931.2"/>
    <property type="molecule type" value="Genomic_DNA"/>
</dbReference>
<keyword evidence="4" id="KW-1185">Reference proteome</keyword>
<dbReference type="KEGG" id="dmo:Dmoj_GI10810"/>
<dbReference type="eggNOG" id="ENOG502TBZT">
    <property type="taxonomic scope" value="Eukaryota"/>
</dbReference>
<feature type="compositionally biased region" description="Pro residues" evidence="1">
    <location>
        <begin position="52"/>
        <end position="62"/>
    </location>
</feature>
<feature type="region of interest" description="Disordered" evidence="1">
    <location>
        <begin position="52"/>
        <end position="98"/>
    </location>
</feature>
<proteinExistence type="predicted"/>
<sequence length="98" mass="10371">MKRIKDAIELLLANIPHSIVHRNTMKLLHLLLSLCLAFLLCAAPLIQAQTVPPIPTAAPTPPNGIGNGGGEGEVPPPPYAPTTVKTPTIETEYPNYAG</sequence>
<feature type="signal peptide" evidence="2">
    <location>
        <begin position="1"/>
        <end position="48"/>
    </location>
</feature>
<name>B4KC58_DROMO</name>
<organism evidence="3 4">
    <name type="scientific">Drosophila mojavensis</name>
    <name type="common">Fruit fly</name>
    <dbReference type="NCBI Taxonomy" id="7230"/>
    <lineage>
        <taxon>Eukaryota</taxon>
        <taxon>Metazoa</taxon>
        <taxon>Ecdysozoa</taxon>
        <taxon>Arthropoda</taxon>
        <taxon>Hexapoda</taxon>
        <taxon>Insecta</taxon>
        <taxon>Pterygota</taxon>
        <taxon>Neoptera</taxon>
        <taxon>Endopterygota</taxon>
        <taxon>Diptera</taxon>
        <taxon>Brachycera</taxon>
        <taxon>Muscomorpha</taxon>
        <taxon>Ephydroidea</taxon>
        <taxon>Drosophilidae</taxon>
        <taxon>Drosophila</taxon>
    </lineage>
</organism>
<evidence type="ECO:0000313" key="4">
    <source>
        <dbReference type="Proteomes" id="UP000009192"/>
    </source>
</evidence>
<reference evidence="3 4" key="1">
    <citation type="journal article" date="2007" name="Nature">
        <title>Evolution of genes and genomes on the Drosophila phylogeny.</title>
        <authorList>
            <consortium name="Drosophila 12 Genomes Consortium"/>
            <person name="Clark A.G."/>
            <person name="Eisen M.B."/>
            <person name="Smith D.R."/>
            <person name="Bergman C.M."/>
            <person name="Oliver B."/>
            <person name="Markow T.A."/>
            <person name="Kaufman T.C."/>
            <person name="Kellis M."/>
            <person name="Gelbart W."/>
            <person name="Iyer V.N."/>
            <person name="Pollard D.A."/>
            <person name="Sackton T.B."/>
            <person name="Larracuente A.M."/>
            <person name="Singh N.D."/>
            <person name="Abad J.P."/>
            <person name="Abt D.N."/>
            <person name="Adryan B."/>
            <person name="Aguade M."/>
            <person name="Akashi H."/>
            <person name="Anderson W.W."/>
            <person name="Aquadro C.F."/>
            <person name="Ardell D.H."/>
            <person name="Arguello R."/>
            <person name="Artieri C.G."/>
            <person name="Barbash D.A."/>
            <person name="Barker D."/>
            <person name="Barsanti P."/>
            <person name="Batterham P."/>
            <person name="Batzoglou S."/>
            <person name="Begun D."/>
            <person name="Bhutkar A."/>
            <person name="Blanco E."/>
            <person name="Bosak S.A."/>
            <person name="Bradley R.K."/>
            <person name="Brand A.D."/>
            <person name="Brent M.R."/>
            <person name="Brooks A.N."/>
            <person name="Brown R.H."/>
            <person name="Butlin R.K."/>
            <person name="Caggese C."/>
            <person name="Calvi B.R."/>
            <person name="Bernardo de Carvalho A."/>
            <person name="Caspi A."/>
            <person name="Castrezana S."/>
            <person name="Celniker S.E."/>
            <person name="Chang J.L."/>
            <person name="Chapple C."/>
            <person name="Chatterji S."/>
            <person name="Chinwalla A."/>
            <person name="Civetta A."/>
            <person name="Clifton S.W."/>
            <person name="Comeron J.M."/>
            <person name="Costello J.C."/>
            <person name="Coyne J.A."/>
            <person name="Daub J."/>
            <person name="David R.G."/>
            <person name="Delcher A.L."/>
            <person name="Delehaunty K."/>
            <person name="Do C.B."/>
            <person name="Ebling H."/>
            <person name="Edwards K."/>
            <person name="Eickbush T."/>
            <person name="Evans J.D."/>
            <person name="Filipski A."/>
            <person name="Findeiss S."/>
            <person name="Freyhult E."/>
            <person name="Fulton L."/>
            <person name="Fulton R."/>
            <person name="Garcia A.C."/>
            <person name="Gardiner A."/>
            <person name="Garfield D.A."/>
            <person name="Garvin B.E."/>
            <person name="Gibson G."/>
            <person name="Gilbert D."/>
            <person name="Gnerre S."/>
            <person name="Godfrey J."/>
            <person name="Good R."/>
            <person name="Gotea V."/>
            <person name="Gravely B."/>
            <person name="Greenberg A.J."/>
            <person name="Griffiths-Jones S."/>
            <person name="Gross S."/>
            <person name="Guigo R."/>
            <person name="Gustafson E.A."/>
            <person name="Haerty W."/>
            <person name="Hahn M.W."/>
            <person name="Halligan D.L."/>
            <person name="Halpern A.L."/>
            <person name="Halter G.M."/>
            <person name="Han M.V."/>
            <person name="Heger A."/>
            <person name="Hillier L."/>
            <person name="Hinrichs A.S."/>
            <person name="Holmes I."/>
            <person name="Hoskins R.A."/>
            <person name="Hubisz M.J."/>
            <person name="Hultmark D."/>
            <person name="Huntley M.A."/>
            <person name="Jaffe D.B."/>
            <person name="Jagadeeshan S."/>
            <person name="Jeck W.R."/>
            <person name="Johnson J."/>
            <person name="Jones C.D."/>
            <person name="Jordan W.C."/>
            <person name="Karpen G.H."/>
            <person name="Kataoka E."/>
            <person name="Keightley P.D."/>
            <person name="Kheradpour P."/>
            <person name="Kirkness E.F."/>
            <person name="Koerich L.B."/>
            <person name="Kristiansen K."/>
            <person name="Kudrna D."/>
            <person name="Kulathinal R.J."/>
            <person name="Kumar S."/>
            <person name="Kwok R."/>
            <person name="Lander E."/>
            <person name="Langley C.H."/>
            <person name="Lapoint R."/>
            <person name="Lazzaro B.P."/>
            <person name="Lee S.J."/>
            <person name="Levesque L."/>
            <person name="Li R."/>
            <person name="Lin C.F."/>
            <person name="Lin M.F."/>
            <person name="Lindblad-Toh K."/>
            <person name="Llopart A."/>
            <person name="Long M."/>
            <person name="Low L."/>
            <person name="Lozovsky E."/>
            <person name="Lu J."/>
            <person name="Luo M."/>
            <person name="Machado C.A."/>
            <person name="Makalowski W."/>
            <person name="Marzo M."/>
            <person name="Matsuda M."/>
            <person name="Matzkin L."/>
            <person name="McAllister B."/>
            <person name="McBride C.S."/>
            <person name="McKernan B."/>
            <person name="McKernan K."/>
            <person name="Mendez-Lago M."/>
            <person name="Minx P."/>
            <person name="Mollenhauer M.U."/>
            <person name="Montooth K."/>
            <person name="Mount S.M."/>
            <person name="Mu X."/>
            <person name="Myers E."/>
            <person name="Negre B."/>
            <person name="Newfeld S."/>
            <person name="Nielsen R."/>
            <person name="Noor M.A."/>
            <person name="O'Grady P."/>
            <person name="Pachter L."/>
            <person name="Papaceit M."/>
            <person name="Parisi M.J."/>
            <person name="Parisi M."/>
            <person name="Parts L."/>
            <person name="Pedersen J.S."/>
            <person name="Pesole G."/>
            <person name="Phillippy A.M."/>
            <person name="Ponting C.P."/>
            <person name="Pop M."/>
            <person name="Porcelli D."/>
            <person name="Powell J.R."/>
            <person name="Prohaska S."/>
            <person name="Pruitt K."/>
            <person name="Puig M."/>
            <person name="Quesneville H."/>
            <person name="Ram K.R."/>
            <person name="Rand D."/>
            <person name="Rasmussen M.D."/>
            <person name="Reed L.K."/>
            <person name="Reenan R."/>
            <person name="Reily A."/>
            <person name="Remington K.A."/>
            <person name="Rieger T.T."/>
            <person name="Ritchie M.G."/>
            <person name="Robin C."/>
            <person name="Rogers Y.H."/>
            <person name="Rohde C."/>
            <person name="Rozas J."/>
            <person name="Rubenfield M.J."/>
            <person name="Ruiz A."/>
            <person name="Russo S."/>
            <person name="Salzberg S.L."/>
            <person name="Sanchez-Gracia A."/>
            <person name="Saranga D.J."/>
            <person name="Sato H."/>
            <person name="Schaeffer S.W."/>
            <person name="Schatz M.C."/>
            <person name="Schlenke T."/>
            <person name="Schwartz R."/>
            <person name="Segarra C."/>
            <person name="Singh R.S."/>
            <person name="Sirot L."/>
            <person name="Sirota M."/>
            <person name="Sisneros N.B."/>
            <person name="Smith C.D."/>
            <person name="Smith T.F."/>
            <person name="Spieth J."/>
            <person name="Stage D.E."/>
            <person name="Stark A."/>
            <person name="Stephan W."/>
            <person name="Strausberg R.L."/>
            <person name="Strempel S."/>
            <person name="Sturgill D."/>
            <person name="Sutton G."/>
            <person name="Sutton G.G."/>
            <person name="Tao W."/>
            <person name="Teichmann S."/>
            <person name="Tobari Y.N."/>
            <person name="Tomimura Y."/>
            <person name="Tsolas J.M."/>
            <person name="Valente V.L."/>
            <person name="Venter E."/>
            <person name="Venter J.C."/>
            <person name="Vicario S."/>
            <person name="Vieira F.G."/>
            <person name="Vilella A.J."/>
            <person name="Villasante A."/>
            <person name="Walenz B."/>
            <person name="Wang J."/>
            <person name="Wasserman M."/>
            <person name="Watts T."/>
            <person name="Wilson D."/>
            <person name="Wilson R.K."/>
            <person name="Wing R.A."/>
            <person name="Wolfner M.F."/>
            <person name="Wong A."/>
            <person name="Wong G.K."/>
            <person name="Wu C.I."/>
            <person name="Wu G."/>
            <person name="Yamamoto D."/>
            <person name="Yang H.P."/>
            <person name="Yang S.P."/>
            <person name="Yorke J.A."/>
            <person name="Yoshida K."/>
            <person name="Zdobnov E."/>
            <person name="Zhang P."/>
            <person name="Zhang Y."/>
            <person name="Zimin A.V."/>
            <person name="Baldwin J."/>
            <person name="Abdouelleil A."/>
            <person name="Abdulkadir J."/>
            <person name="Abebe A."/>
            <person name="Abera B."/>
            <person name="Abreu J."/>
            <person name="Acer S.C."/>
            <person name="Aftuck L."/>
            <person name="Alexander A."/>
            <person name="An P."/>
            <person name="Anderson E."/>
            <person name="Anderson S."/>
            <person name="Arachi H."/>
            <person name="Azer M."/>
            <person name="Bachantsang P."/>
            <person name="Barry A."/>
            <person name="Bayul T."/>
            <person name="Berlin A."/>
            <person name="Bessette D."/>
            <person name="Bloom T."/>
            <person name="Blye J."/>
            <person name="Boguslavskiy L."/>
            <person name="Bonnet C."/>
            <person name="Boukhgalter B."/>
            <person name="Bourzgui I."/>
            <person name="Brown A."/>
            <person name="Cahill P."/>
            <person name="Channer S."/>
            <person name="Cheshatsang Y."/>
            <person name="Chuda L."/>
            <person name="Citroen M."/>
            <person name="Collymore A."/>
            <person name="Cooke P."/>
            <person name="Costello M."/>
            <person name="D'Aco K."/>
            <person name="Daza R."/>
            <person name="De Haan G."/>
            <person name="DeGray S."/>
            <person name="DeMaso C."/>
            <person name="Dhargay N."/>
            <person name="Dooley K."/>
            <person name="Dooley E."/>
            <person name="Doricent M."/>
            <person name="Dorje P."/>
            <person name="Dorjee K."/>
            <person name="Dupes A."/>
            <person name="Elong R."/>
            <person name="Falk J."/>
            <person name="Farina A."/>
            <person name="Faro S."/>
            <person name="Ferguson D."/>
            <person name="Fisher S."/>
            <person name="Foley C.D."/>
            <person name="Franke A."/>
            <person name="Friedrich D."/>
            <person name="Gadbois L."/>
            <person name="Gearin G."/>
            <person name="Gearin C.R."/>
            <person name="Giannoukos G."/>
            <person name="Goode T."/>
            <person name="Graham J."/>
            <person name="Grandbois E."/>
            <person name="Grewal S."/>
            <person name="Gyaltsen K."/>
            <person name="Hafez N."/>
            <person name="Hagos B."/>
            <person name="Hall J."/>
            <person name="Henson C."/>
            <person name="Hollinger A."/>
            <person name="Honan T."/>
            <person name="Huard M.D."/>
            <person name="Hughes L."/>
            <person name="Hurhula B."/>
            <person name="Husby M.E."/>
            <person name="Kamat A."/>
            <person name="Kanga B."/>
            <person name="Kashin S."/>
            <person name="Khazanovich D."/>
            <person name="Kisner P."/>
            <person name="Lance K."/>
            <person name="Lara M."/>
            <person name="Lee W."/>
            <person name="Lennon N."/>
            <person name="Letendre F."/>
            <person name="LeVine R."/>
            <person name="Lipovsky A."/>
            <person name="Liu X."/>
            <person name="Liu J."/>
            <person name="Liu S."/>
            <person name="Lokyitsang T."/>
            <person name="Lokyitsang Y."/>
            <person name="Lubonja R."/>
            <person name="Lui A."/>
            <person name="MacDonald P."/>
            <person name="Magnisalis V."/>
            <person name="Maru K."/>
            <person name="Matthews C."/>
            <person name="McCusker W."/>
            <person name="McDonough S."/>
            <person name="Mehta T."/>
            <person name="Meldrim J."/>
            <person name="Meneus L."/>
            <person name="Mihai O."/>
            <person name="Mihalev A."/>
            <person name="Mihova T."/>
            <person name="Mittelman R."/>
            <person name="Mlenga V."/>
            <person name="Montmayeur A."/>
            <person name="Mulrain L."/>
            <person name="Navidi A."/>
            <person name="Naylor J."/>
            <person name="Negash T."/>
            <person name="Nguyen T."/>
            <person name="Nguyen N."/>
            <person name="Nicol R."/>
            <person name="Norbu C."/>
            <person name="Norbu N."/>
            <person name="Novod N."/>
            <person name="O'Neill B."/>
            <person name="Osman S."/>
            <person name="Markiewicz E."/>
            <person name="Oyono O.L."/>
            <person name="Patti C."/>
            <person name="Phunkhang P."/>
            <person name="Pierre F."/>
            <person name="Priest M."/>
            <person name="Raghuraman S."/>
            <person name="Rege F."/>
            <person name="Reyes R."/>
            <person name="Rise C."/>
            <person name="Rogov P."/>
            <person name="Ross K."/>
            <person name="Ryan E."/>
            <person name="Settipalli S."/>
            <person name="Shea T."/>
            <person name="Sherpa N."/>
            <person name="Shi L."/>
            <person name="Shih D."/>
            <person name="Sparrow T."/>
            <person name="Spaulding J."/>
            <person name="Stalker J."/>
            <person name="Stange-Thomann N."/>
            <person name="Stavropoulos S."/>
            <person name="Stone C."/>
            <person name="Strader C."/>
            <person name="Tesfaye S."/>
            <person name="Thomson T."/>
            <person name="Thoulutsang Y."/>
            <person name="Thoulutsang D."/>
            <person name="Topham K."/>
            <person name="Topping I."/>
            <person name="Tsamla T."/>
            <person name="Vassiliev H."/>
            <person name="Vo A."/>
            <person name="Wangchuk T."/>
            <person name="Wangdi T."/>
            <person name="Weiand M."/>
            <person name="Wilkinson J."/>
            <person name="Wilson A."/>
            <person name="Yadav S."/>
            <person name="Young G."/>
            <person name="Yu Q."/>
            <person name="Zembek L."/>
            <person name="Zhong D."/>
            <person name="Zimmer A."/>
            <person name="Zwirko Z."/>
            <person name="Jaffe D.B."/>
            <person name="Alvarez P."/>
            <person name="Brockman W."/>
            <person name="Butler J."/>
            <person name="Chin C."/>
            <person name="Gnerre S."/>
            <person name="Grabherr M."/>
            <person name="Kleber M."/>
            <person name="Mauceli E."/>
            <person name="MacCallum I."/>
        </authorList>
    </citation>
    <scope>NUCLEOTIDE SEQUENCE [LARGE SCALE GENOMIC DNA]</scope>
    <source>
        <strain evidence="4">Tucson 15081-1352.22</strain>
    </source>
</reference>